<feature type="domain" description="Methyltransferase FkbM" evidence="2">
    <location>
        <begin position="106"/>
        <end position="278"/>
    </location>
</feature>
<dbReference type="GO" id="GO:0016197">
    <property type="term" value="P:endosomal transport"/>
    <property type="evidence" value="ECO:0007669"/>
    <property type="project" value="TreeGrafter"/>
</dbReference>
<dbReference type="AlphaFoldDB" id="A0A8J5K6A5"/>
<comment type="caution">
    <text evidence="3">The sequence shown here is derived from an EMBL/GenBank/DDBJ whole genome shotgun (WGS) entry which is preliminary data.</text>
</comment>
<accession>A0A8J5K6A5</accession>
<dbReference type="EMBL" id="JAHLQT010014436">
    <property type="protein sequence ID" value="KAG7170326.1"/>
    <property type="molecule type" value="Genomic_DNA"/>
</dbReference>
<dbReference type="GO" id="GO:0031902">
    <property type="term" value="C:late endosome membrane"/>
    <property type="evidence" value="ECO:0007669"/>
    <property type="project" value="TreeGrafter"/>
</dbReference>
<reference evidence="3" key="1">
    <citation type="journal article" date="2021" name="Sci. Adv.">
        <title>The American lobster genome reveals insights on longevity, neural, and immune adaptations.</title>
        <authorList>
            <person name="Polinski J.M."/>
            <person name="Zimin A.V."/>
            <person name="Clark K.F."/>
            <person name="Kohn A.B."/>
            <person name="Sadowski N."/>
            <person name="Timp W."/>
            <person name="Ptitsyn A."/>
            <person name="Khanna P."/>
            <person name="Romanova D.Y."/>
            <person name="Williams P."/>
            <person name="Greenwood S.J."/>
            <person name="Moroz L.L."/>
            <person name="Walt D.R."/>
            <person name="Bodnar A.G."/>
        </authorList>
    </citation>
    <scope>NUCLEOTIDE SEQUENCE</scope>
    <source>
        <strain evidence="3">GMGI-L3</strain>
    </source>
</reference>
<proteinExistence type="predicted"/>
<dbReference type="PANTHER" id="PTHR34009:SF2">
    <property type="entry name" value="PROTEIN STAR"/>
    <property type="match status" value="1"/>
</dbReference>
<dbReference type="GO" id="GO:0005789">
    <property type="term" value="C:endoplasmic reticulum membrane"/>
    <property type="evidence" value="ECO:0007669"/>
    <property type="project" value="TreeGrafter"/>
</dbReference>
<keyword evidence="4" id="KW-1185">Reference proteome</keyword>
<gene>
    <name evidence="3" type="primary">S-L9</name>
    <name evidence="3" type="ORF">Hamer_G016134</name>
</gene>
<dbReference type="GO" id="GO:0005794">
    <property type="term" value="C:Golgi apparatus"/>
    <property type="evidence" value="ECO:0007669"/>
    <property type="project" value="TreeGrafter"/>
</dbReference>
<evidence type="ECO:0000259" key="2">
    <source>
        <dbReference type="Pfam" id="PF05050"/>
    </source>
</evidence>
<feature type="chain" id="PRO_5035229440" evidence="1">
    <location>
        <begin position="25"/>
        <end position="313"/>
    </location>
</feature>
<dbReference type="InterPro" id="IPR006342">
    <property type="entry name" value="FkbM_mtfrase"/>
</dbReference>
<evidence type="ECO:0000313" key="3">
    <source>
        <dbReference type="EMBL" id="KAG7170326.1"/>
    </source>
</evidence>
<dbReference type="OrthoDB" id="6359193at2759"/>
<dbReference type="PANTHER" id="PTHR34009">
    <property type="entry name" value="PROTEIN STAR"/>
    <property type="match status" value="1"/>
</dbReference>
<dbReference type="GO" id="GO:0006888">
    <property type="term" value="P:endoplasmic reticulum to Golgi vesicle-mediated transport"/>
    <property type="evidence" value="ECO:0007669"/>
    <property type="project" value="TreeGrafter"/>
</dbReference>
<dbReference type="InterPro" id="IPR053202">
    <property type="entry name" value="EGF_Rcpt_Signaling_Reg"/>
</dbReference>
<name>A0A8J5K6A5_HOMAM</name>
<dbReference type="GO" id="GO:0005886">
    <property type="term" value="C:plasma membrane"/>
    <property type="evidence" value="ECO:0007669"/>
    <property type="project" value="TreeGrafter"/>
</dbReference>
<sequence length="313" mass="35734">MARPPKELCVLVFIPAVMFPWVFFQQESSTRWDKVAARLSGPLAGDDPRVLQVVTDTYLDPPSTLPYNLSTNLRYSTGKDQFTWPWIHHFLQLLFSEQRGGFFVEAGALDGEYLSNTLWLEQELGWTGLLIEADVINYKALRDTHRRAWSSNTCLSSELYPKDTLFVSRFTKIQTNLSPWAARSHGHELRDDVNQSKHDILDDTSYSTVQCLPLVSYLAALTVSSVDLLSLDIQGTEAFVIRNFLTSSNITIRVIVAENEYNQFDDEFMSLMRDKGYVVLAAAIDYVFVRRDDSLMTRPEVQRLLLKTNSSKV</sequence>
<evidence type="ECO:0000256" key="1">
    <source>
        <dbReference type="SAM" id="SignalP"/>
    </source>
</evidence>
<dbReference type="Proteomes" id="UP000747542">
    <property type="component" value="Unassembled WGS sequence"/>
</dbReference>
<protein>
    <submittedName>
        <fullName evidence="3">Star-like 9</fullName>
    </submittedName>
</protein>
<dbReference type="Pfam" id="PF05050">
    <property type="entry name" value="Methyltransf_21"/>
    <property type="match status" value="1"/>
</dbReference>
<keyword evidence="1" id="KW-0732">Signal</keyword>
<organism evidence="3 4">
    <name type="scientific">Homarus americanus</name>
    <name type="common">American lobster</name>
    <dbReference type="NCBI Taxonomy" id="6706"/>
    <lineage>
        <taxon>Eukaryota</taxon>
        <taxon>Metazoa</taxon>
        <taxon>Ecdysozoa</taxon>
        <taxon>Arthropoda</taxon>
        <taxon>Crustacea</taxon>
        <taxon>Multicrustacea</taxon>
        <taxon>Malacostraca</taxon>
        <taxon>Eumalacostraca</taxon>
        <taxon>Eucarida</taxon>
        <taxon>Decapoda</taxon>
        <taxon>Pleocyemata</taxon>
        <taxon>Astacidea</taxon>
        <taxon>Nephropoidea</taxon>
        <taxon>Nephropidae</taxon>
        <taxon>Homarus</taxon>
    </lineage>
</organism>
<evidence type="ECO:0000313" key="4">
    <source>
        <dbReference type="Proteomes" id="UP000747542"/>
    </source>
</evidence>
<feature type="signal peptide" evidence="1">
    <location>
        <begin position="1"/>
        <end position="24"/>
    </location>
</feature>